<accession>A0A9P6CU89</accession>
<dbReference type="Proteomes" id="UP000807469">
    <property type="component" value="Unassembled WGS sequence"/>
</dbReference>
<organism evidence="1 2">
    <name type="scientific">Pholiota conissans</name>
    <dbReference type="NCBI Taxonomy" id="109636"/>
    <lineage>
        <taxon>Eukaryota</taxon>
        <taxon>Fungi</taxon>
        <taxon>Dikarya</taxon>
        <taxon>Basidiomycota</taxon>
        <taxon>Agaricomycotina</taxon>
        <taxon>Agaricomycetes</taxon>
        <taxon>Agaricomycetidae</taxon>
        <taxon>Agaricales</taxon>
        <taxon>Agaricineae</taxon>
        <taxon>Strophariaceae</taxon>
        <taxon>Pholiota</taxon>
    </lineage>
</organism>
<name>A0A9P6CU89_9AGAR</name>
<gene>
    <name evidence="1" type="ORF">BDN70DRAFT_818798</name>
</gene>
<reference evidence="1" key="1">
    <citation type="submission" date="2020-11" db="EMBL/GenBank/DDBJ databases">
        <authorList>
            <consortium name="DOE Joint Genome Institute"/>
            <person name="Ahrendt S."/>
            <person name="Riley R."/>
            <person name="Andreopoulos W."/>
            <person name="Labutti K."/>
            <person name="Pangilinan J."/>
            <person name="Ruiz-Duenas F.J."/>
            <person name="Barrasa J.M."/>
            <person name="Sanchez-Garcia M."/>
            <person name="Camarero S."/>
            <person name="Miyauchi S."/>
            <person name="Serrano A."/>
            <person name="Linde D."/>
            <person name="Babiker R."/>
            <person name="Drula E."/>
            <person name="Ayuso-Fernandez I."/>
            <person name="Pacheco R."/>
            <person name="Padilla G."/>
            <person name="Ferreira P."/>
            <person name="Barriuso J."/>
            <person name="Kellner H."/>
            <person name="Castanera R."/>
            <person name="Alfaro M."/>
            <person name="Ramirez L."/>
            <person name="Pisabarro A.G."/>
            <person name="Kuo A."/>
            <person name="Tritt A."/>
            <person name="Lipzen A."/>
            <person name="He G."/>
            <person name="Yan M."/>
            <person name="Ng V."/>
            <person name="Cullen D."/>
            <person name="Martin F."/>
            <person name="Rosso M.-N."/>
            <person name="Henrissat B."/>
            <person name="Hibbett D."/>
            <person name="Martinez A.T."/>
            <person name="Grigoriev I.V."/>
        </authorList>
    </citation>
    <scope>NUCLEOTIDE SEQUENCE</scope>
    <source>
        <strain evidence="1">CIRM-BRFM 674</strain>
    </source>
</reference>
<protein>
    <submittedName>
        <fullName evidence="1">Uncharacterized protein</fullName>
    </submittedName>
</protein>
<proteinExistence type="predicted"/>
<evidence type="ECO:0000313" key="2">
    <source>
        <dbReference type="Proteomes" id="UP000807469"/>
    </source>
</evidence>
<evidence type="ECO:0000313" key="1">
    <source>
        <dbReference type="EMBL" id="KAF9472358.1"/>
    </source>
</evidence>
<keyword evidence="2" id="KW-1185">Reference proteome</keyword>
<comment type="caution">
    <text evidence="1">The sequence shown here is derived from an EMBL/GenBank/DDBJ whole genome shotgun (WGS) entry which is preliminary data.</text>
</comment>
<dbReference type="EMBL" id="MU155545">
    <property type="protein sequence ID" value="KAF9472358.1"/>
    <property type="molecule type" value="Genomic_DNA"/>
</dbReference>
<sequence>MVCEELPAQNVATNFASIPPSSVTTIPPPPLEAKPTHSITFADGFVLTITQDEIPPPPAISFVNKYEVLNAMWDDKSEYWKGFSHLVIRGCHIPIVYWKEGNVSNYKILVDAMRESSIPSFLEEYTENGALLSYTTILDKLRRKRIAESERLAALAREEFGSRFNEVFGYKKGGKWVPKQTALDIAKQYSEMKGLPAPGSDESD</sequence>
<dbReference type="OrthoDB" id="3210866at2759"/>
<dbReference type="AlphaFoldDB" id="A0A9P6CU89"/>